<evidence type="ECO:0000313" key="2">
    <source>
        <dbReference type="EMBL" id="GIG38547.1"/>
    </source>
</evidence>
<dbReference type="RefSeq" id="WP_203670583.1">
    <property type="nucleotide sequence ID" value="NZ_BONP01000001.1"/>
</dbReference>
<reference evidence="2 3" key="1">
    <citation type="submission" date="2021-01" db="EMBL/GenBank/DDBJ databases">
        <title>Whole genome shotgun sequence of Cellulomonas phragmiteti NBRC 110785.</title>
        <authorList>
            <person name="Komaki H."/>
            <person name="Tamura T."/>
        </authorList>
    </citation>
    <scope>NUCLEOTIDE SEQUENCE [LARGE SCALE GENOMIC DNA]</scope>
    <source>
        <strain evidence="2 3">NBRC 110785</strain>
    </source>
</reference>
<keyword evidence="3" id="KW-1185">Reference proteome</keyword>
<proteinExistence type="predicted"/>
<evidence type="ECO:0008006" key="4">
    <source>
        <dbReference type="Google" id="ProtNLM"/>
    </source>
</evidence>
<keyword evidence="1" id="KW-0472">Membrane</keyword>
<protein>
    <recommendedName>
        <fullName evidence="4">Cell division protein FtsL</fullName>
    </recommendedName>
</protein>
<evidence type="ECO:0000256" key="1">
    <source>
        <dbReference type="SAM" id="Phobius"/>
    </source>
</evidence>
<dbReference type="EMBL" id="BONP01000001">
    <property type="protein sequence ID" value="GIG38547.1"/>
    <property type="molecule type" value="Genomic_DNA"/>
</dbReference>
<name>A0ABQ4DGR7_9CELL</name>
<dbReference type="Proteomes" id="UP000614741">
    <property type="component" value="Unassembled WGS sequence"/>
</dbReference>
<gene>
    <name evidence="2" type="ORF">Cph01nite_03090</name>
</gene>
<feature type="transmembrane region" description="Helical" evidence="1">
    <location>
        <begin position="46"/>
        <end position="65"/>
    </location>
</feature>
<keyword evidence="1" id="KW-1133">Transmembrane helix</keyword>
<keyword evidence="1" id="KW-0812">Transmembrane</keyword>
<organism evidence="2 3">
    <name type="scientific">Cellulomonas phragmiteti</name>
    <dbReference type="NCBI Taxonomy" id="478780"/>
    <lineage>
        <taxon>Bacteria</taxon>
        <taxon>Bacillati</taxon>
        <taxon>Actinomycetota</taxon>
        <taxon>Actinomycetes</taxon>
        <taxon>Micrococcales</taxon>
        <taxon>Cellulomonadaceae</taxon>
        <taxon>Cellulomonas</taxon>
    </lineage>
</organism>
<accession>A0ABQ4DGR7</accession>
<evidence type="ECO:0000313" key="3">
    <source>
        <dbReference type="Proteomes" id="UP000614741"/>
    </source>
</evidence>
<sequence length="139" mass="14535">MSALPQAAARTGAARAYPLPARPAVAPPPRLRVVRAPDQARSRAPFVLACMAVLGGALLAALLLNTQMASLAFERYELSNELGRLQQDRMDLVAQHDARSSPTQLAAEARRLGMVEANGTGWLRLADGSVQGAPAPAGG</sequence>
<comment type="caution">
    <text evidence="2">The sequence shown here is derived from an EMBL/GenBank/DDBJ whole genome shotgun (WGS) entry which is preliminary data.</text>
</comment>